<keyword evidence="2" id="KW-0813">Transport</keyword>
<feature type="transmembrane region" description="Helical" evidence="7">
    <location>
        <begin position="322"/>
        <end position="342"/>
    </location>
</feature>
<evidence type="ECO:0000313" key="9">
    <source>
        <dbReference type="EMBL" id="EEH58617.1"/>
    </source>
</evidence>
<dbReference type="AlphaFoldDB" id="C1MMR0"/>
<dbReference type="GO" id="GO:0022857">
    <property type="term" value="F:transmembrane transporter activity"/>
    <property type="evidence" value="ECO:0007669"/>
    <property type="project" value="InterPro"/>
</dbReference>
<evidence type="ECO:0000313" key="10">
    <source>
        <dbReference type="Proteomes" id="UP000001876"/>
    </source>
</evidence>
<feature type="domain" description="Major facilitator superfamily (MFS) profile" evidence="8">
    <location>
        <begin position="66"/>
        <end position="512"/>
    </location>
</feature>
<evidence type="ECO:0000256" key="4">
    <source>
        <dbReference type="ARBA" id="ARBA00022989"/>
    </source>
</evidence>
<keyword evidence="10" id="KW-1185">Reference proteome</keyword>
<dbReference type="EMBL" id="GG663737">
    <property type="protein sequence ID" value="EEH58617.1"/>
    <property type="molecule type" value="Genomic_DNA"/>
</dbReference>
<dbReference type="PROSITE" id="PS50850">
    <property type="entry name" value="MFS"/>
    <property type="match status" value="1"/>
</dbReference>
<feature type="compositionally biased region" description="Acidic residues" evidence="6">
    <location>
        <begin position="529"/>
        <end position="539"/>
    </location>
</feature>
<feature type="transmembrane region" description="Helical" evidence="7">
    <location>
        <begin position="104"/>
        <end position="124"/>
    </location>
</feature>
<dbReference type="eggNOG" id="KOG0255">
    <property type="taxonomic scope" value="Eukaryota"/>
</dbReference>
<comment type="subcellular location">
    <subcellularLocation>
        <location evidence="1">Membrane</location>
        <topology evidence="1">Multi-pass membrane protein</topology>
    </subcellularLocation>
</comment>
<keyword evidence="5 7" id="KW-0472">Membrane</keyword>
<feature type="region of interest" description="Disordered" evidence="6">
    <location>
        <begin position="519"/>
        <end position="545"/>
    </location>
</feature>
<keyword evidence="4 7" id="KW-1133">Transmembrane helix</keyword>
<dbReference type="STRING" id="564608.C1MMR0"/>
<dbReference type="PANTHER" id="PTHR23511:SF34">
    <property type="entry name" value="SYNAPTIC VESICLE GLYCOPROTEIN 2"/>
    <property type="match status" value="1"/>
</dbReference>
<feature type="transmembrane region" description="Helical" evidence="7">
    <location>
        <begin position="190"/>
        <end position="210"/>
    </location>
</feature>
<protein>
    <submittedName>
        <fullName evidence="9">Major facilitator superfamily</fullName>
    </submittedName>
</protein>
<dbReference type="InterPro" id="IPR020846">
    <property type="entry name" value="MFS_dom"/>
</dbReference>
<organism evidence="10">
    <name type="scientific">Micromonas pusilla (strain CCMP1545)</name>
    <name type="common">Picoplanktonic green alga</name>
    <dbReference type="NCBI Taxonomy" id="564608"/>
    <lineage>
        <taxon>Eukaryota</taxon>
        <taxon>Viridiplantae</taxon>
        <taxon>Chlorophyta</taxon>
        <taxon>Mamiellophyceae</taxon>
        <taxon>Mamiellales</taxon>
        <taxon>Mamiellaceae</taxon>
        <taxon>Micromonas</taxon>
    </lineage>
</organism>
<evidence type="ECO:0000256" key="2">
    <source>
        <dbReference type="ARBA" id="ARBA00022448"/>
    </source>
</evidence>
<evidence type="ECO:0000259" key="8">
    <source>
        <dbReference type="PROSITE" id="PS50850"/>
    </source>
</evidence>
<keyword evidence="3 7" id="KW-0812">Transmembrane</keyword>
<name>C1MMR0_MICPC</name>
<dbReference type="SUPFAM" id="SSF103473">
    <property type="entry name" value="MFS general substrate transporter"/>
    <property type="match status" value="1"/>
</dbReference>
<dbReference type="InterPro" id="IPR005829">
    <property type="entry name" value="Sugar_transporter_CS"/>
</dbReference>
<dbReference type="Gene3D" id="1.20.1250.20">
    <property type="entry name" value="MFS general substrate transporter like domains"/>
    <property type="match status" value="1"/>
</dbReference>
<feature type="transmembrane region" description="Helical" evidence="7">
    <location>
        <begin position="458"/>
        <end position="482"/>
    </location>
</feature>
<accession>C1MMR0</accession>
<dbReference type="InterPro" id="IPR005828">
    <property type="entry name" value="MFS_sugar_transport-like"/>
</dbReference>
<feature type="transmembrane region" description="Helical" evidence="7">
    <location>
        <begin position="131"/>
        <end position="149"/>
    </location>
</feature>
<dbReference type="PROSITE" id="PS00216">
    <property type="entry name" value="SUGAR_TRANSPORT_1"/>
    <property type="match status" value="1"/>
</dbReference>
<dbReference type="RefSeq" id="XP_003056972.1">
    <property type="nucleotide sequence ID" value="XM_003056926.1"/>
</dbReference>
<evidence type="ECO:0000256" key="1">
    <source>
        <dbReference type="ARBA" id="ARBA00004141"/>
    </source>
</evidence>
<dbReference type="OMA" id="LKQVWDN"/>
<dbReference type="Proteomes" id="UP000001876">
    <property type="component" value="Unassembled WGS sequence"/>
</dbReference>
<dbReference type="GeneID" id="9682888"/>
<feature type="transmembrane region" description="Helical" evidence="7">
    <location>
        <begin position="397"/>
        <end position="416"/>
    </location>
</feature>
<feature type="transmembrane region" description="Helical" evidence="7">
    <location>
        <begin position="366"/>
        <end position="388"/>
    </location>
</feature>
<evidence type="ECO:0000256" key="6">
    <source>
        <dbReference type="SAM" id="MobiDB-lite"/>
    </source>
</evidence>
<dbReference type="PANTHER" id="PTHR23511">
    <property type="entry name" value="SYNAPTIC VESICLE GLYCOPROTEIN 2"/>
    <property type="match status" value="1"/>
</dbReference>
<dbReference type="InterPro" id="IPR036259">
    <property type="entry name" value="MFS_trans_sf"/>
</dbReference>
<dbReference type="GO" id="GO:0016020">
    <property type="term" value="C:membrane"/>
    <property type="evidence" value="ECO:0007669"/>
    <property type="project" value="UniProtKB-SubCell"/>
</dbReference>
<dbReference type="OrthoDB" id="512346at2759"/>
<dbReference type="Pfam" id="PF00083">
    <property type="entry name" value="Sugar_tr"/>
    <property type="match status" value="1"/>
</dbReference>
<proteinExistence type="predicted"/>
<feature type="transmembrane region" description="Helical" evidence="7">
    <location>
        <begin position="216"/>
        <end position="239"/>
    </location>
</feature>
<feature type="transmembrane region" description="Helical" evidence="7">
    <location>
        <begin position="422"/>
        <end position="446"/>
    </location>
</feature>
<evidence type="ECO:0000256" key="3">
    <source>
        <dbReference type="ARBA" id="ARBA00022692"/>
    </source>
</evidence>
<feature type="transmembrane region" description="Helical" evidence="7">
    <location>
        <begin position="155"/>
        <end position="178"/>
    </location>
</feature>
<dbReference type="KEGG" id="mpp:MICPUCDRAFT_38948"/>
<feature type="transmembrane region" description="Helical" evidence="7">
    <location>
        <begin position="488"/>
        <end position="506"/>
    </location>
</feature>
<reference evidence="9 10" key="1">
    <citation type="journal article" date="2009" name="Science">
        <title>Green evolution and dynamic adaptations revealed by genomes of the marine picoeukaryotes Micromonas.</title>
        <authorList>
            <person name="Worden A.Z."/>
            <person name="Lee J.H."/>
            <person name="Mock T."/>
            <person name="Rouze P."/>
            <person name="Simmons M.P."/>
            <person name="Aerts A.L."/>
            <person name="Allen A.E."/>
            <person name="Cuvelier M.L."/>
            <person name="Derelle E."/>
            <person name="Everett M.V."/>
            <person name="Foulon E."/>
            <person name="Grimwood J."/>
            <person name="Gundlach H."/>
            <person name="Henrissat B."/>
            <person name="Napoli C."/>
            <person name="McDonald S.M."/>
            <person name="Parker M.S."/>
            <person name="Rombauts S."/>
            <person name="Salamov A."/>
            <person name="Von Dassow P."/>
            <person name="Badger J.H."/>
            <person name="Coutinho P.M."/>
            <person name="Demir E."/>
            <person name="Dubchak I."/>
            <person name="Gentemann C."/>
            <person name="Eikrem W."/>
            <person name="Gready J.E."/>
            <person name="John U."/>
            <person name="Lanier W."/>
            <person name="Lindquist E.A."/>
            <person name="Lucas S."/>
            <person name="Mayer K.F."/>
            <person name="Moreau H."/>
            <person name="Not F."/>
            <person name="Otillar R."/>
            <person name="Panaud O."/>
            <person name="Pangilinan J."/>
            <person name="Paulsen I."/>
            <person name="Piegu B."/>
            <person name="Poliakov A."/>
            <person name="Robbens S."/>
            <person name="Schmutz J."/>
            <person name="Toulza E."/>
            <person name="Wyss T."/>
            <person name="Zelensky A."/>
            <person name="Zhou K."/>
            <person name="Armbrust E.V."/>
            <person name="Bhattacharya D."/>
            <person name="Goodenough U.W."/>
            <person name="Van de Peer Y."/>
            <person name="Grigoriev I.V."/>
        </authorList>
    </citation>
    <scope>NUCLEOTIDE SEQUENCE [LARGE SCALE GENOMIC DNA]</scope>
    <source>
        <strain evidence="9 10">CCMP1545</strain>
    </source>
</reference>
<gene>
    <name evidence="9" type="ORF">MICPUCDRAFT_38948</name>
</gene>
<evidence type="ECO:0000256" key="7">
    <source>
        <dbReference type="SAM" id="Phobius"/>
    </source>
</evidence>
<sequence length="545" mass="55425">MFSDGEDDDVLILELGGERIVMPKFREEDDDQDADDEATTSSSSVVVMSPELAVERVGVGPFQRRLTALCTLGNAADAVEVMSVALILPAAGADLGMTDAQKSALASAVFLGAFFGALLGGVLGDARGRRLALALAMAINALFALLSAAAPDATTLILCRFLAGVGVGGANAAVFSVVPEFLPRASRGKHAVVLASGWMFGSVYAASAGWATIPTLGWRTFLVASALPSIACLAGVAAFMPESPRFLASVGRGKDAAAVLRRVASANGTAREIPDGLIVRAKASGVVSGGVVSGGGAKRGHREASSSFASLCRDPTLSRRTLLVGAVWFFVSFGWYGLMLWLPEYFDRRLSADDDDDGSSVADDRVYAFALLVALANLPGNVASAFAVDVVGRRTTVAWCSATASLAAAAFAVVGGGGVSGWGGYVACACVFNALSVGGWNALDLWSAEAFPTATRSTAMGALGAIGRVGSLVGTSACGAAIGVSLTAPAWIACVAMVMGSAGAMATNLETRGRALEDVVGEEGGGGGEGEDDSEELLADVEQRS</sequence>
<evidence type="ECO:0000256" key="5">
    <source>
        <dbReference type="ARBA" id="ARBA00023136"/>
    </source>
</evidence>